<evidence type="ECO:0000313" key="7">
    <source>
        <dbReference type="EMBL" id="MSC79830.1"/>
    </source>
</evidence>
<keyword evidence="5 6" id="KW-0472">Membrane</keyword>
<dbReference type="GO" id="GO:0005436">
    <property type="term" value="F:sodium:phosphate symporter activity"/>
    <property type="evidence" value="ECO:0007669"/>
    <property type="project" value="InterPro"/>
</dbReference>
<keyword evidence="2" id="KW-1003">Cell membrane</keyword>
<organism evidence="7 8">
    <name type="scientific">Faecalibacterium prausnitzii</name>
    <dbReference type="NCBI Taxonomy" id="853"/>
    <lineage>
        <taxon>Bacteria</taxon>
        <taxon>Bacillati</taxon>
        <taxon>Bacillota</taxon>
        <taxon>Clostridia</taxon>
        <taxon>Eubacteriales</taxon>
        <taxon>Oscillospiraceae</taxon>
        <taxon>Faecalibacterium</taxon>
    </lineage>
</organism>
<evidence type="ECO:0000256" key="2">
    <source>
        <dbReference type="ARBA" id="ARBA00022475"/>
    </source>
</evidence>
<keyword evidence="4 6" id="KW-1133">Transmembrane helix</keyword>
<dbReference type="EMBL" id="WKQE01000002">
    <property type="protein sequence ID" value="MSC79830.1"/>
    <property type="molecule type" value="Genomic_DNA"/>
</dbReference>
<sequence>MEQGFQVLLQVFGGLALFLYGTDSLCRAVQQGAGRRLRSLLARCTANPAAGLLTGAAVTAVLQSSSAVTVMVIAFLAAGLLQLLAFQVEGWRYLLLFGGVLLCLACKGWRGRCVGEAVFGFGLLFEGVTVMRSAMEPLLQSPLLRLELARVQQSPMHGLLAGVCMTLTVQSSSATVALLQSMAAQPGADGVHSLLGLTAAIPILLGDNIGTTITAVLAAIGQGRDAKRVAAAHAIFNLSGAAVCCALLQPFAALVRLCSPAGVECAVIARQIANAHTLFNVLCALVWLPLTGQMVRLVCALLPDKKRPQERL</sequence>
<name>A0A6A8KBS0_9FIRM</name>
<evidence type="ECO:0000256" key="4">
    <source>
        <dbReference type="ARBA" id="ARBA00022989"/>
    </source>
</evidence>
<dbReference type="Proteomes" id="UP000477010">
    <property type="component" value="Unassembled WGS sequence"/>
</dbReference>
<evidence type="ECO:0000256" key="6">
    <source>
        <dbReference type="SAM" id="Phobius"/>
    </source>
</evidence>
<dbReference type="AlphaFoldDB" id="A0A6A8KBS0"/>
<evidence type="ECO:0000256" key="1">
    <source>
        <dbReference type="ARBA" id="ARBA00004651"/>
    </source>
</evidence>
<comment type="caution">
    <text evidence="7">The sequence shown here is derived from an EMBL/GenBank/DDBJ whole genome shotgun (WGS) entry which is preliminary data.</text>
</comment>
<evidence type="ECO:0000256" key="3">
    <source>
        <dbReference type="ARBA" id="ARBA00022692"/>
    </source>
</evidence>
<feature type="transmembrane region" description="Helical" evidence="6">
    <location>
        <begin position="52"/>
        <end position="81"/>
    </location>
</feature>
<dbReference type="Pfam" id="PF02690">
    <property type="entry name" value="Na_Pi_cotrans"/>
    <property type="match status" value="2"/>
</dbReference>
<dbReference type="GO" id="GO:0044341">
    <property type="term" value="P:sodium-dependent phosphate transport"/>
    <property type="evidence" value="ECO:0007669"/>
    <property type="project" value="InterPro"/>
</dbReference>
<protein>
    <submittedName>
        <fullName evidence="7">Na/Pi cotransporter family protein</fullName>
    </submittedName>
</protein>
<comment type="subcellular location">
    <subcellularLocation>
        <location evidence="1">Cell membrane</location>
        <topology evidence="1">Multi-pass membrane protein</topology>
    </subcellularLocation>
</comment>
<feature type="transmembrane region" description="Helical" evidence="6">
    <location>
        <begin position="199"/>
        <end position="220"/>
    </location>
</feature>
<dbReference type="GO" id="GO:0005886">
    <property type="term" value="C:plasma membrane"/>
    <property type="evidence" value="ECO:0007669"/>
    <property type="project" value="UniProtKB-SubCell"/>
</dbReference>
<reference evidence="7 8" key="1">
    <citation type="journal article" date="2019" name="Nat. Med.">
        <title>A library of human gut bacterial isolates paired with longitudinal multiomics data enables mechanistic microbiome research.</title>
        <authorList>
            <person name="Poyet M."/>
            <person name="Groussin M."/>
            <person name="Gibbons S.M."/>
            <person name="Avila-Pacheco J."/>
            <person name="Jiang X."/>
            <person name="Kearney S.M."/>
            <person name="Perrotta A.R."/>
            <person name="Berdy B."/>
            <person name="Zhao S."/>
            <person name="Lieberman T.D."/>
            <person name="Swanson P.K."/>
            <person name="Smith M."/>
            <person name="Roesemann S."/>
            <person name="Alexander J.E."/>
            <person name="Rich S.A."/>
            <person name="Livny J."/>
            <person name="Vlamakis H."/>
            <person name="Clish C."/>
            <person name="Bullock K."/>
            <person name="Deik A."/>
            <person name="Scott J."/>
            <person name="Pierce K.A."/>
            <person name="Xavier R.J."/>
            <person name="Alm E.J."/>
        </authorList>
    </citation>
    <scope>NUCLEOTIDE SEQUENCE [LARGE SCALE GENOMIC DNA]</scope>
    <source>
        <strain evidence="7 8">BIOML-B9</strain>
    </source>
</reference>
<accession>A0A6A8KBS0</accession>
<evidence type="ECO:0000313" key="8">
    <source>
        <dbReference type="Proteomes" id="UP000477010"/>
    </source>
</evidence>
<evidence type="ECO:0000256" key="5">
    <source>
        <dbReference type="ARBA" id="ARBA00023136"/>
    </source>
</evidence>
<dbReference type="InterPro" id="IPR003841">
    <property type="entry name" value="Na/Pi_transpt"/>
</dbReference>
<gene>
    <name evidence="7" type="ORF">GKD85_03190</name>
</gene>
<proteinExistence type="predicted"/>
<feature type="transmembrane region" description="Helical" evidence="6">
    <location>
        <begin position="156"/>
        <end position="179"/>
    </location>
</feature>
<dbReference type="NCBIfam" id="NF037997">
    <property type="entry name" value="Na_Pi_symport"/>
    <property type="match status" value="2"/>
</dbReference>
<feature type="transmembrane region" description="Helical" evidence="6">
    <location>
        <begin position="232"/>
        <end position="257"/>
    </location>
</feature>
<dbReference type="PANTHER" id="PTHR10010:SF46">
    <property type="entry name" value="SODIUM-DEPENDENT PHOSPHATE TRANSPORT PROTEIN 2B"/>
    <property type="match status" value="1"/>
</dbReference>
<dbReference type="PANTHER" id="PTHR10010">
    <property type="entry name" value="SOLUTE CARRIER FAMILY 34 SODIUM PHOSPHATE , MEMBER 2-RELATED"/>
    <property type="match status" value="1"/>
</dbReference>
<keyword evidence="3 6" id="KW-0812">Transmembrane</keyword>
<feature type="transmembrane region" description="Helical" evidence="6">
    <location>
        <begin position="277"/>
        <end position="302"/>
    </location>
</feature>